<reference evidence="3" key="1">
    <citation type="submission" date="2014-03" db="EMBL/GenBank/DDBJ databases">
        <authorList>
            <person name="Urmite Genomes U."/>
        </authorList>
    </citation>
    <scope>NUCLEOTIDE SEQUENCE [LARGE SCALE GENOMIC DNA]</scope>
    <source>
        <strain evidence="3">HD-03</strain>
    </source>
</reference>
<sequence>MDQSQLYIKIYETKERLSKLTDEYWSLYSGLETWYFWFNIASVLISFIILYLKIDKNRLFEISFFGYTAHILWSNVDSVLSHNNYLIHPHPISSLTPTGITVTAVLFPVTFMLVYQYCTNKEKNFYVYTIIVSLIFGYGFGGLSSFLELLKMHKGMTLTYLVFIDIAVAFLSLWMTRLFLMFKNRHH</sequence>
<dbReference type="Proteomes" id="UP000028868">
    <property type="component" value="Unassembled WGS sequence"/>
</dbReference>
<proteinExistence type="predicted"/>
<feature type="transmembrane region" description="Helical" evidence="1">
    <location>
        <begin position="125"/>
        <end position="146"/>
    </location>
</feature>
<feature type="transmembrane region" description="Helical" evidence="1">
    <location>
        <begin position="158"/>
        <end position="180"/>
    </location>
</feature>
<keyword evidence="1" id="KW-1133">Transmembrane helix</keyword>
<feature type="transmembrane region" description="Helical" evidence="1">
    <location>
        <begin position="34"/>
        <end position="52"/>
    </location>
</feature>
<evidence type="ECO:0000313" key="2">
    <source>
        <dbReference type="EMBL" id="CDQ25656.1"/>
    </source>
</evidence>
<dbReference type="AlphaFoldDB" id="A0A024PA92"/>
<reference evidence="2 3" key="2">
    <citation type="submission" date="2014-05" db="EMBL/GenBank/DDBJ databases">
        <title>Draft genome sequence of Halobacillus karajensis HK-03.</title>
        <authorList>
            <person name="Khelaifia S."/>
            <person name="Croce O."/>
            <person name="Lagier J.C."/>
            <person name="Raoult D."/>
        </authorList>
    </citation>
    <scope>NUCLEOTIDE SEQUENCE [LARGE SCALE GENOMIC DNA]</scope>
    <source>
        <strain evidence="2 3">HD-03</strain>
    </source>
</reference>
<keyword evidence="1" id="KW-0472">Membrane</keyword>
<accession>A0A024PA92</accession>
<keyword evidence="3" id="KW-1185">Reference proteome</keyword>
<comment type="caution">
    <text evidence="2">The sequence shown here is derived from an EMBL/GenBank/DDBJ whole genome shotgun (WGS) entry which is preliminary data.</text>
</comment>
<feature type="transmembrane region" description="Helical" evidence="1">
    <location>
        <begin position="59"/>
        <end position="76"/>
    </location>
</feature>
<keyword evidence="1" id="KW-0812">Transmembrane</keyword>
<feature type="transmembrane region" description="Helical" evidence="1">
    <location>
        <begin position="96"/>
        <end position="118"/>
    </location>
</feature>
<evidence type="ECO:0000256" key="1">
    <source>
        <dbReference type="SAM" id="Phobius"/>
    </source>
</evidence>
<gene>
    <name evidence="2" type="ORF">BN983_04013</name>
</gene>
<name>A0A024PA92_9BACI</name>
<dbReference type="EMBL" id="CCDI010000008">
    <property type="protein sequence ID" value="CDQ25656.1"/>
    <property type="molecule type" value="Genomic_DNA"/>
</dbReference>
<dbReference type="OrthoDB" id="2591789at2"/>
<dbReference type="RefSeq" id="WP_035511585.1">
    <property type="nucleotide sequence ID" value="NZ_CCDH010000004.1"/>
</dbReference>
<organism evidence="2 3">
    <name type="scientific">Halobacillus karajensis</name>
    <dbReference type="NCBI Taxonomy" id="195088"/>
    <lineage>
        <taxon>Bacteria</taxon>
        <taxon>Bacillati</taxon>
        <taxon>Bacillota</taxon>
        <taxon>Bacilli</taxon>
        <taxon>Bacillales</taxon>
        <taxon>Bacillaceae</taxon>
        <taxon>Halobacillus</taxon>
    </lineage>
</organism>
<evidence type="ECO:0000313" key="3">
    <source>
        <dbReference type="Proteomes" id="UP000028868"/>
    </source>
</evidence>
<protein>
    <submittedName>
        <fullName evidence="2">Uncharacterized protein</fullName>
    </submittedName>
</protein>